<proteinExistence type="inferred from homology"/>
<keyword evidence="3" id="KW-0926">Vacuole</keyword>
<evidence type="ECO:0000313" key="14">
    <source>
        <dbReference type="EMBL" id="RPB29261.1"/>
    </source>
</evidence>
<dbReference type="PANTHER" id="PTHR11802:SF113">
    <property type="entry name" value="SERINE CARBOXYPEPTIDASE CTSA-4.1"/>
    <property type="match status" value="1"/>
</dbReference>
<name>A0A3N4MAM6_9PEZI</name>
<keyword evidence="10" id="KW-0325">Glycoprotein</keyword>
<dbReference type="FunFam" id="1.10.287.410:FF:000001">
    <property type="entry name" value="Carboxypeptidase Y"/>
    <property type="match status" value="1"/>
</dbReference>
<evidence type="ECO:0000256" key="10">
    <source>
        <dbReference type="ARBA" id="ARBA00023180"/>
    </source>
</evidence>
<evidence type="ECO:0000256" key="13">
    <source>
        <dbReference type="RuleBase" id="RU361156"/>
    </source>
</evidence>
<evidence type="ECO:0000256" key="11">
    <source>
        <dbReference type="ARBA" id="ARBA00025622"/>
    </source>
</evidence>
<comment type="subcellular location">
    <subcellularLocation>
        <location evidence="1">Vacuole</location>
    </subcellularLocation>
</comment>
<evidence type="ECO:0000256" key="1">
    <source>
        <dbReference type="ARBA" id="ARBA00004116"/>
    </source>
</evidence>
<dbReference type="AlphaFoldDB" id="A0A3N4MAM6"/>
<dbReference type="EMBL" id="ML121528">
    <property type="protein sequence ID" value="RPB29261.1"/>
    <property type="molecule type" value="Genomic_DNA"/>
</dbReference>
<keyword evidence="6 13" id="KW-0732">Signal</keyword>
<keyword evidence="15" id="KW-1185">Reference proteome</keyword>
<dbReference type="InParanoid" id="A0A3N4MAM6"/>
<evidence type="ECO:0000256" key="5">
    <source>
        <dbReference type="ARBA" id="ARBA00022670"/>
    </source>
</evidence>
<evidence type="ECO:0000256" key="3">
    <source>
        <dbReference type="ARBA" id="ARBA00022554"/>
    </source>
</evidence>
<dbReference type="PANTHER" id="PTHR11802">
    <property type="entry name" value="SERINE PROTEASE FAMILY S10 SERINE CARBOXYPEPTIDASE"/>
    <property type="match status" value="1"/>
</dbReference>
<keyword evidence="9" id="KW-1015">Disulfide bond</keyword>
<dbReference type="Gene3D" id="3.40.50.1820">
    <property type="entry name" value="alpha/beta hydrolase"/>
    <property type="match status" value="1"/>
</dbReference>
<dbReference type="FunCoup" id="A0A3N4MAM6">
    <property type="interactions" value="852"/>
</dbReference>
<comment type="catalytic activity">
    <reaction evidence="12">
        <text>Release of a C-terminal amino acid with broad specificity.</text>
        <dbReference type="EC" id="3.4.16.5"/>
    </reaction>
</comment>
<evidence type="ECO:0000256" key="8">
    <source>
        <dbReference type="ARBA" id="ARBA00023145"/>
    </source>
</evidence>
<dbReference type="InterPro" id="IPR018202">
    <property type="entry name" value="Ser_caboxypep_ser_AS"/>
</dbReference>
<sequence>MKLTLASALPFALGATAFISGSETHDSTEVKDQVPSFLSSVYSQLKNVHGELTPEAISIWREVADLFPGDTTDAVQRLTSKGFKPKAASKRPDSDYDYIITGDELESMYVTNSGNGEKRKKLSGNLRNKRLRVKKPNSLGIDEDVKQLSGYLDVDDDKHFFFWFFESRNDPKNDPVTLWLNGGPGCSSMTGLFMELGPSSINSHIIPEQNQFSWNSNSSVIFLDQPVNVGYSYSDTATKSTAAAAEDVYAFLTLFFEKFPQYGKQDFHIAGESYAGHYIPSFAAKILEHEDRNINLKSILIGNGLTDGLTQYKYYAPMACGEGGYKAVLSPSECANMESTYPRCGSLIQGCYDSQSVWRCVPASIYCNNAMMGPYQRTGLNVYDIRGRCQDTSNLCYPQLGYIQKFMNKKEVMNAVGAEVSSFDSCNFDVNRDFLFNGDWMLPFHKFIPEILKKIPVLIYAGDADFICNWLGNQAWTNALEWKGKAGFNHEKLTPYMLGDKEVGQIKSFGNFTFLRLYQAGHMVPFNQPEPSLQMFNEWLDGKYWETSTPRVEEEL</sequence>
<dbReference type="EC" id="3.4.16.-" evidence="13"/>
<dbReference type="PROSITE" id="PS00131">
    <property type="entry name" value="CARBOXYPEPT_SER_SER"/>
    <property type="match status" value="1"/>
</dbReference>
<keyword evidence="5 13" id="KW-0645">Protease</keyword>
<evidence type="ECO:0000256" key="4">
    <source>
        <dbReference type="ARBA" id="ARBA00022645"/>
    </source>
</evidence>
<evidence type="ECO:0000256" key="7">
    <source>
        <dbReference type="ARBA" id="ARBA00022801"/>
    </source>
</evidence>
<dbReference type="InterPro" id="IPR029058">
    <property type="entry name" value="AB_hydrolase_fold"/>
</dbReference>
<feature type="chain" id="PRO_5017849890" description="Carboxypeptidase" evidence="13">
    <location>
        <begin position="25"/>
        <end position="556"/>
    </location>
</feature>
<dbReference type="Proteomes" id="UP000267821">
    <property type="component" value="Unassembled WGS sequence"/>
</dbReference>
<keyword evidence="4 13" id="KW-0121">Carboxypeptidase</keyword>
<comment type="function">
    <text evidence="11">Vacuolar carboxypeptidase involved in degradation of small peptides. Digests preferentially peptides containing an aliphatic or hydrophobic residue in P1' position, as well as methionine, leucine or phenylalanine in P1 position of ester substrate.</text>
</comment>
<dbReference type="GO" id="GO:0004185">
    <property type="term" value="F:serine-type carboxypeptidase activity"/>
    <property type="evidence" value="ECO:0007669"/>
    <property type="project" value="UniProtKB-UniRule"/>
</dbReference>
<dbReference type="PRINTS" id="PR00724">
    <property type="entry name" value="CRBOXYPTASEC"/>
</dbReference>
<evidence type="ECO:0000256" key="12">
    <source>
        <dbReference type="ARBA" id="ARBA00052076"/>
    </source>
</evidence>
<accession>A0A3N4MAM6</accession>
<evidence type="ECO:0000256" key="2">
    <source>
        <dbReference type="ARBA" id="ARBA00009431"/>
    </source>
</evidence>
<dbReference type="Gene3D" id="1.10.287.410">
    <property type="match status" value="1"/>
</dbReference>
<dbReference type="GO" id="GO:0006508">
    <property type="term" value="P:proteolysis"/>
    <property type="evidence" value="ECO:0007669"/>
    <property type="project" value="UniProtKB-KW"/>
</dbReference>
<keyword evidence="7 13" id="KW-0378">Hydrolase</keyword>
<evidence type="ECO:0000256" key="9">
    <source>
        <dbReference type="ARBA" id="ARBA00023157"/>
    </source>
</evidence>
<dbReference type="InterPro" id="IPR001563">
    <property type="entry name" value="Peptidase_S10"/>
</dbReference>
<dbReference type="SUPFAM" id="SSF53474">
    <property type="entry name" value="alpha/beta-Hydrolases"/>
    <property type="match status" value="1"/>
</dbReference>
<dbReference type="OrthoDB" id="443318at2759"/>
<dbReference type="STRING" id="1051890.A0A3N4MAM6"/>
<feature type="signal peptide" evidence="13">
    <location>
        <begin position="1"/>
        <end position="24"/>
    </location>
</feature>
<organism evidence="14 15">
    <name type="scientific">Terfezia boudieri ATCC MYA-4762</name>
    <dbReference type="NCBI Taxonomy" id="1051890"/>
    <lineage>
        <taxon>Eukaryota</taxon>
        <taxon>Fungi</taxon>
        <taxon>Dikarya</taxon>
        <taxon>Ascomycota</taxon>
        <taxon>Pezizomycotina</taxon>
        <taxon>Pezizomycetes</taxon>
        <taxon>Pezizales</taxon>
        <taxon>Pezizaceae</taxon>
        <taxon>Terfezia</taxon>
    </lineage>
</organism>
<protein>
    <recommendedName>
        <fullName evidence="13">Carboxypeptidase</fullName>
        <ecNumber evidence="13">3.4.16.-</ecNumber>
    </recommendedName>
</protein>
<keyword evidence="8" id="KW-0865">Zymogen</keyword>
<dbReference type="Pfam" id="PF00450">
    <property type="entry name" value="Peptidase_S10"/>
    <property type="match status" value="1"/>
</dbReference>
<evidence type="ECO:0000313" key="15">
    <source>
        <dbReference type="Proteomes" id="UP000267821"/>
    </source>
</evidence>
<evidence type="ECO:0000256" key="6">
    <source>
        <dbReference type="ARBA" id="ARBA00022729"/>
    </source>
</evidence>
<gene>
    <name evidence="14" type="ORF">L211DRAFT_833115</name>
</gene>
<dbReference type="GO" id="GO:0000328">
    <property type="term" value="C:fungal-type vacuole lumen"/>
    <property type="evidence" value="ECO:0007669"/>
    <property type="project" value="UniProtKB-ARBA"/>
</dbReference>
<comment type="similarity">
    <text evidence="2 13">Belongs to the peptidase S10 family.</text>
</comment>
<reference evidence="14 15" key="1">
    <citation type="journal article" date="2018" name="Nat. Ecol. Evol.">
        <title>Pezizomycetes genomes reveal the molecular basis of ectomycorrhizal truffle lifestyle.</title>
        <authorList>
            <person name="Murat C."/>
            <person name="Payen T."/>
            <person name="Noel B."/>
            <person name="Kuo A."/>
            <person name="Morin E."/>
            <person name="Chen J."/>
            <person name="Kohler A."/>
            <person name="Krizsan K."/>
            <person name="Balestrini R."/>
            <person name="Da Silva C."/>
            <person name="Montanini B."/>
            <person name="Hainaut M."/>
            <person name="Levati E."/>
            <person name="Barry K.W."/>
            <person name="Belfiori B."/>
            <person name="Cichocki N."/>
            <person name="Clum A."/>
            <person name="Dockter R.B."/>
            <person name="Fauchery L."/>
            <person name="Guy J."/>
            <person name="Iotti M."/>
            <person name="Le Tacon F."/>
            <person name="Lindquist E.A."/>
            <person name="Lipzen A."/>
            <person name="Malagnac F."/>
            <person name="Mello A."/>
            <person name="Molinier V."/>
            <person name="Miyauchi S."/>
            <person name="Poulain J."/>
            <person name="Riccioni C."/>
            <person name="Rubini A."/>
            <person name="Sitrit Y."/>
            <person name="Splivallo R."/>
            <person name="Traeger S."/>
            <person name="Wang M."/>
            <person name="Zifcakova L."/>
            <person name="Wipf D."/>
            <person name="Zambonelli A."/>
            <person name="Paolocci F."/>
            <person name="Nowrousian M."/>
            <person name="Ottonello S."/>
            <person name="Baldrian P."/>
            <person name="Spatafora J.W."/>
            <person name="Henrissat B."/>
            <person name="Nagy L.G."/>
            <person name="Aury J.M."/>
            <person name="Wincker P."/>
            <person name="Grigoriev I.V."/>
            <person name="Bonfante P."/>
            <person name="Martin F.M."/>
        </authorList>
    </citation>
    <scope>NUCLEOTIDE SEQUENCE [LARGE SCALE GENOMIC DNA]</scope>
    <source>
        <strain evidence="14 15">ATCC MYA-4762</strain>
    </source>
</reference>